<protein>
    <submittedName>
        <fullName evidence="1">Uncharacterized protein</fullName>
    </submittedName>
</protein>
<evidence type="ECO:0000313" key="1">
    <source>
        <dbReference type="EMBL" id="MXU95238.1"/>
    </source>
</evidence>
<dbReference type="AlphaFoldDB" id="A0A6B0V1K3"/>
<reference evidence="1" key="1">
    <citation type="submission" date="2019-12" db="EMBL/GenBank/DDBJ databases">
        <title>An insight into the sialome of adult female Ixodes ricinus ticks feeding for 6 days.</title>
        <authorList>
            <person name="Perner J."/>
            <person name="Ribeiro J.M.C."/>
        </authorList>
    </citation>
    <scope>NUCLEOTIDE SEQUENCE</scope>
    <source>
        <strain evidence="1">Semi-engorged</strain>
        <tissue evidence="1">Salivary glands</tissue>
    </source>
</reference>
<proteinExistence type="predicted"/>
<dbReference type="EMBL" id="GIFC01013155">
    <property type="protein sequence ID" value="MXU95238.1"/>
    <property type="molecule type" value="Transcribed_RNA"/>
</dbReference>
<organism evidence="1">
    <name type="scientific">Ixodes ricinus</name>
    <name type="common">Common tick</name>
    <name type="synonym">Acarus ricinus</name>
    <dbReference type="NCBI Taxonomy" id="34613"/>
    <lineage>
        <taxon>Eukaryota</taxon>
        <taxon>Metazoa</taxon>
        <taxon>Ecdysozoa</taxon>
        <taxon>Arthropoda</taxon>
        <taxon>Chelicerata</taxon>
        <taxon>Arachnida</taxon>
        <taxon>Acari</taxon>
        <taxon>Parasitiformes</taxon>
        <taxon>Ixodida</taxon>
        <taxon>Ixodoidea</taxon>
        <taxon>Ixodidae</taxon>
        <taxon>Ixodinae</taxon>
        <taxon>Ixodes</taxon>
    </lineage>
</organism>
<accession>A0A6B0V1K3</accession>
<name>A0A6B0V1K3_IXORI</name>
<sequence>MDSRSRRLCSGCCGFLQWRASATSPTRWIAVLRAWLPSSSAWGPCTRRLQTWLWLRSPTSTRWALPQPLGSSQSKDCCVLLQGPGCLWLRLSATWSSPGFLRFKMSSAAATGCGLPSFPGKGPPSTRLAKPCAPPCLPWALLSMEERTPSAWRPVSARTPSRLPELSWCLPMRPAPTSLRQ</sequence>